<name>A0ABV8K5Y0_9BACL</name>
<dbReference type="RefSeq" id="WP_377720027.1">
    <property type="nucleotide sequence ID" value="NZ_JBHSAM010000028.1"/>
</dbReference>
<organism evidence="2 3">
    <name type="scientific">Paenibacillus xanthanilyticus</name>
    <dbReference type="NCBI Taxonomy" id="1783531"/>
    <lineage>
        <taxon>Bacteria</taxon>
        <taxon>Bacillati</taxon>
        <taxon>Bacillota</taxon>
        <taxon>Bacilli</taxon>
        <taxon>Bacillales</taxon>
        <taxon>Paenibacillaceae</taxon>
        <taxon>Paenibacillus</taxon>
    </lineage>
</organism>
<feature type="transmembrane region" description="Helical" evidence="1">
    <location>
        <begin position="12"/>
        <end position="32"/>
    </location>
</feature>
<sequence>MRRQFEKWFRLTLPLGAMLVLLGMLKLTTYVIRGTEQLVDTSYAYGYKLGSLIEQLL</sequence>
<accession>A0ABV8K5Y0</accession>
<proteinExistence type="predicted"/>
<gene>
    <name evidence="2" type="ORF">ACFOZ8_17350</name>
</gene>
<comment type="caution">
    <text evidence="2">The sequence shown here is derived from an EMBL/GenBank/DDBJ whole genome shotgun (WGS) entry which is preliminary data.</text>
</comment>
<keyword evidence="3" id="KW-1185">Reference proteome</keyword>
<dbReference type="Proteomes" id="UP001595715">
    <property type="component" value="Unassembled WGS sequence"/>
</dbReference>
<keyword evidence="1" id="KW-0472">Membrane</keyword>
<evidence type="ECO:0000313" key="3">
    <source>
        <dbReference type="Proteomes" id="UP001595715"/>
    </source>
</evidence>
<evidence type="ECO:0000313" key="2">
    <source>
        <dbReference type="EMBL" id="MFC4101411.1"/>
    </source>
</evidence>
<reference evidence="3" key="1">
    <citation type="journal article" date="2019" name="Int. J. Syst. Evol. Microbiol.">
        <title>The Global Catalogue of Microorganisms (GCM) 10K type strain sequencing project: providing services to taxonomists for standard genome sequencing and annotation.</title>
        <authorList>
            <consortium name="The Broad Institute Genomics Platform"/>
            <consortium name="The Broad Institute Genome Sequencing Center for Infectious Disease"/>
            <person name="Wu L."/>
            <person name="Ma J."/>
        </authorList>
    </citation>
    <scope>NUCLEOTIDE SEQUENCE [LARGE SCALE GENOMIC DNA]</scope>
    <source>
        <strain evidence="3">IBRC-M 10987</strain>
    </source>
</reference>
<keyword evidence="1" id="KW-0812">Transmembrane</keyword>
<keyword evidence="1" id="KW-1133">Transmembrane helix</keyword>
<protein>
    <submittedName>
        <fullName evidence="2">Uncharacterized protein</fullName>
    </submittedName>
</protein>
<dbReference type="EMBL" id="JBHSAM010000028">
    <property type="protein sequence ID" value="MFC4101411.1"/>
    <property type="molecule type" value="Genomic_DNA"/>
</dbReference>
<evidence type="ECO:0000256" key="1">
    <source>
        <dbReference type="SAM" id="Phobius"/>
    </source>
</evidence>